<dbReference type="EMBL" id="QYZP01000003">
    <property type="protein sequence ID" value="RJN31409.1"/>
    <property type="molecule type" value="Genomic_DNA"/>
</dbReference>
<gene>
    <name evidence="2" type="ORF">D3250_11310</name>
</gene>
<name>A0A3A4FZN6_9MICC</name>
<evidence type="ECO:0000256" key="1">
    <source>
        <dbReference type="SAM" id="MobiDB-lite"/>
    </source>
</evidence>
<dbReference type="AlphaFoldDB" id="A0A3A4FZN6"/>
<reference evidence="2 3" key="1">
    <citation type="submission" date="2018-09" db="EMBL/GenBank/DDBJ databases">
        <title>Nesterenkonia natronophila sp. nov., an alkaliphilic actinobacteriume isolated from a soda lake, and emended description of the genus Nesterenkonia.</title>
        <authorList>
            <person name="Menes R.J."/>
            <person name="Iriarte A."/>
        </authorList>
    </citation>
    <scope>NUCLEOTIDE SEQUENCE [LARGE SCALE GENOMIC DNA]</scope>
    <source>
        <strain evidence="2 3">M8</strain>
    </source>
</reference>
<accession>A0A3A4FZN6</accession>
<comment type="caution">
    <text evidence="2">The sequence shown here is derived from an EMBL/GenBank/DDBJ whole genome shotgun (WGS) entry which is preliminary data.</text>
</comment>
<organism evidence="2 3">
    <name type="scientific">Nesterenkonia natronophila</name>
    <dbReference type="NCBI Taxonomy" id="2174932"/>
    <lineage>
        <taxon>Bacteria</taxon>
        <taxon>Bacillati</taxon>
        <taxon>Actinomycetota</taxon>
        <taxon>Actinomycetes</taxon>
        <taxon>Micrococcales</taxon>
        <taxon>Micrococcaceae</taxon>
        <taxon>Nesterenkonia</taxon>
    </lineage>
</organism>
<proteinExistence type="predicted"/>
<keyword evidence="3" id="KW-1185">Reference proteome</keyword>
<dbReference type="Proteomes" id="UP000266615">
    <property type="component" value="Unassembled WGS sequence"/>
</dbReference>
<protein>
    <submittedName>
        <fullName evidence="2">Uncharacterized protein</fullName>
    </submittedName>
</protein>
<sequence>MLILLRRPSGVTGRCPLLLGGHEMLGLLAQALESIFHQGLLAGRTPDVRHDPPLHPRFVQWFNDHPLRQLPQGEMRKDRHPEPRRDQAQRGVMVIQASAELGGEPRSLTRRADDPAGGALIDVVVHPVLMFQLLHTDAVHRCKRVIGRNRDREVFDAQLVSLITLQRSSGLVKGLVANIDIRRSPTLTAVRFIETDLSCQLRLQLPSAKNHQRNPLLRNGGETCDGQMSAAVAPQIVDHSVQSVQPGKSLISVFCQPQSRGGGANAATVSFEQL</sequence>
<feature type="compositionally biased region" description="Basic and acidic residues" evidence="1">
    <location>
        <begin position="74"/>
        <end position="88"/>
    </location>
</feature>
<feature type="region of interest" description="Disordered" evidence="1">
    <location>
        <begin position="69"/>
        <end position="89"/>
    </location>
</feature>
<evidence type="ECO:0000313" key="2">
    <source>
        <dbReference type="EMBL" id="RJN31409.1"/>
    </source>
</evidence>
<evidence type="ECO:0000313" key="3">
    <source>
        <dbReference type="Proteomes" id="UP000266615"/>
    </source>
</evidence>